<feature type="domain" description="F-box" evidence="1">
    <location>
        <begin position="67"/>
        <end position="115"/>
    </location>
</feature>
<dbReference type="KEGG" id="rsz:108808409"/>
<dbReference type="AlphaFoldDB" id="A0A6J0JKB0"/>
<evidence type="ECO:0000313" key="3">
    <source>
        <dbReference type="RefSeq" id="XP_018436068.2"/>
    </source>
</evidence>
<dbReference type="Proteomes" id="UP000504610">
    <property type="component" value="Chromosome 1"/>
</dbReference>
<reference evidence="2" key="1">
    <citation type="journal article" date="2019" name="Database">
        <title>The radish genome database (RadishGD): an integrated information resource for radish genomics.</title>
        <authorList>
            <person name="Yu H.J."/>
            <person name="Baek S."/>
            <person name="Lee Y.J."/>
            <person name="Cho A."/>
            <person name="Mun J.H."/>
        </authorList>
    </citation>
    <scope>NUCLEOTIDE SEQUENCE [LARGE SCALE GENOMIC DNA]</scope>
    <source>
        <strain evidence="2">cv. WK10039</strain>
    </source>
</reference>
<accession>A0A6J0JKB0</accession>
<gene>
    <name evidence="3" type="primary">LOC108808409</name>
</gene>
<dbReference type="PROSITE" id="PS50181">
    <property type="entry name" value="FBOX"/>
    <property type="match status" value="1"/>
</dbReference>
<proteinExistence type="predicted"/>
<protein>
    <submittedName>
        <fullName evidence="3">F-box protein At1g61340-like</fullName>
    </submittedName>
</protein>
<dbReference type="InterPro" id="IPR001810">
    <property type="entry name" value="F-box_dom"/>
</dbReference>
<keyword evidence="2" id="KW-1185">Reference proteome</keyword>
<sequence>MALRKKILGVVKSSSNTNRNVGGDDGGLGLMLDCDKYKKGYRKKRVWISSDKIRDSRNICKKIVYKSQELETLPQDILIRIICGVEHGDLKQLFNVSKTIREATLIAKKYHFEYSTPRKTLFLGDGFDTMINLEDDIEVPLVKKHRLFRITCQNKVSKISVALFK</sequence>
<reference evidence="3" key="2">
    <citation type="submission" date="2025-08" db="UniProtKB">
        <authorList>
            <consortium name="RefSeq"/>
        </authorList>
    </citation>
    <scope>IDENTIFICATION</scope>
    <source>
        <tissue evidence="3">Leaf</tissue>
    </source>
</reference>
<dbReference type="InterPro" id="IPR045286">
    <property type="entry name" value="FBS1-like"/>
</dbReference>
<dbReference type="GeneID" id="108808409"/>
<dbReference type="RefSeq" id="XP_018436068.2">
    <property type="nucleotide sequence ID" value="XM_018580566.2"/>
</dbReference>
<evidence type="ECO:0000313" key="2">
    <source>
        <dbReference type="Proteomes" id="UP000504610"/>
    </source>
</evidence>
<dbReference type="PANTHER" id="PTHR34049:SF11">
    <property type="entry name" value="F-BOX DOMAIN-CONTAINING PROTEIN"/>
    <property type="match status" value="1"/>
</dbReference>
<evidence type="ECO:0000259" key="1">
    <source>
        <dbReference type="PROSITE" id="PS50181"/>
    </source>
</evidence>
<dbReference type="OrthoDB" id="786450at2759"/>
<organism evidence="2 3">
    <name type="scientific">Raphanus sativus</name>
    <name type="common">Radish</name>
    <name type="synonym">Raphanus raphanistrum var. sativus</name>
    <dbReference type="NCBI Taxonomy" id="3726"/>
    <lineage>
        <taxon>Eukaryota</taxon>
        <taxon>Viridiplantae</taxon>
        <taxon>Streptophyta</taxon>
        <taxon>Embryophyta</taxon>
        <taxon>Tracheophyta</taxon>
        <taxon>Spermatophyta</taxon>
        <taxon>Magnoliopsida</taxon>
        <taxon>eudicotyledons</taxon>
        <taxon>Gunneridae</taxon>
        <taxon>Pentapetalae</taxon>
        <taxon>rosids</taxon>
        <taxon>malvids</taxon>
        <taxon>Brassicales</taxon>
        <taxon>Brassicaceae</taxon>
        <taxon>Brassiceae</taxon>
        <taxon>Raphanus</taxon>
    </lineage>
</organism>
<name>A0A6J0JKB0_RAPSA</name>
<dbReference type="PANTHER" id="PTHR34049">
    <property type="entry name" value="F-BOX PROTEIN SKIP27"/>
    <property type="match status" value="1"/>
</dbReference>